<gene>
    <name evidence="2" type="ORF">EVAR_96235_1</name>
</gene>
<evidence type="ECO:0000313" key="2">
    <source>
        <dbReference type="EMBL" id="GBP51639.1"/>
    </source>
</evidence>
<reference evidence="2 3" key="1">
    <citation type="journal article" date="2019" name="Commun. Biol.">
        <title>The bagworm genome reveals a unique fibroin gene that provides high tensile strength.</title>
        <authorList>
            <person name="Kono N."/>
            <person name="Nakamura H."/>
            <person name="Ohtoshi R."/>
            <person name="Tomita M."/>
            <person name="Numata K."/>
            <person name="Arakawa K."/>
        </authorList>
    </citation>
    <scope>NUCLEOTIDE SEQUENCE [LARGE SCALE GENOMIC DNA]</scope>
</reference>
<feature type="compositionally biased region" description="Polar residues" evidence="1">
    <location>
        <begin position="1"/>
        <end position="12"/>
    </location>
</feature>
<protein>
    <submittedName>
        <fullName evidence="2">Uncharacterized protein</fullName>
    </submittedName>
</protein>
<feature type="region of interest" description="Disordered" evidence="1">
    <location>
        <begin position="1"/>
        <end position="46"/>
    </location>
</feature>
<accession>A0A4C1WMV9</accession>
<name>A0A4C1WMV9_EUMVA</name>
<sequence>MDYNHCTLTPDQAMNKDNWGTSEKSFRRSHKSKLDANSDPPSAMPSSIESSLFLLHDRNENFNSQILHNELRDRVDTSARAQAVRSRNSRSFLWTKKALTKQP</sequence>
<dbReference type="Proteomes" id="UP000299102">
    <property type="component" value="Unassembled WGS sequence"/>
</dbReference>
<comment type="caution">
    <text evidence="2">The sequence shown here is derived from an EMBL/GenBank/DDBJ whole genome shotgun (WGS) entry which is preliminary data.</text>
</comment>
<proteinExistence type="predicted"/>
<dbReference type="AlphaFoldDB" id="A0A4C1WMV9"/>
<dbReference type="EMBL" id="BGZK01000585">
    <property type="protein sequence ID" value="GBP51639.1"/>
    <property type="molecule type" value="Genomic_DNA"/>
</dbReference>
<organism evidence="2 3">
    <name type="scientific">Eumeta variegata</name>
    <name type="common">Bagworm moth</name>
    <name type="synonym">Eumeta japonica</name>
    <dbReference type="NCBI Taxonomy" id="151549"/>
    <lineage>
        <taxon>Eukaryota</taxon>
        <taxon>Metazoa</taxon>
        <taxon>Ecdysozoa</taxon>
        <taxon>Arthropoda</taxon>
        <taxon>Hexapoda</taxon>
        <taxon>Insecta</taxon>
        <taxon>Pterygota</taxon>
        <taxon>Neoptera</taxon>
        <taxon>Endopterygota</taxon>
        <taxon>Lepidoptera</taxon>
        <taxon>Glossata</taxon>
        <taxon>Ditrysia</taxon>
        <taxon>Tineoidea</taxon>
        <taxon>Psychidae</taxon>
        <taxon>Oiketicinae</taxon>
        <taxon>Eumeta</taxon>
    </lineage>
</organism>
<evidence type="ECO:0000256" key="1">
    <source>
        <dbReference type="SAM" id="MobiDB-lite"/>
    </source>
</evidence>
<evidence type="ECO:0000313" key="3">
    <source>
        <dbReference type="Proteomes" id="UP000299102"/>
    </source>
</evidence>
<keyword evidence="3" id="KW-1185">Reference proteome</keyword>